<protein>
    <recommendedName>
        <fullName evidence="3">PilZ domain-containing protein</fullName>
    </recommendedName>
</protein>
<evidence type="ECO:0000313" key="1">
    <source>
        <dbReference type="EMBL" id="TDN53899.1"/>
    </source>
</evidence>
<sequence>MLLSRDGEGRRLGGPGGASWGMEGAVKDANVAGNGRGSAFDFTLTHGVRSSDALERLSVLSEDLKALQFSSTPSSREIQHLYALDDELRRAVSQVLSAPDETELPVLDRVEGVRSAHVVLFDAYRSLAHSTGRAADPAFLTRYSAAGTERIKWHGHARHIPDEVVWSEIGALFASTLNAGAGMVVGHDEGVRQEYLRALGFHSAALEQLSLPVFLAVDRLVSIALPFLVLVREPLPCVCYVIDPLNAPLPRRSTRPGSAQGWFFSSAAALELLAELAEQLRQGVLPAGLDDGNFPTLTWLTAVVHLQRHWSPSPPLRRFRRHSVAAHLLVVSGFDAVVKVFDSDVLDVGPDVWVIRDLSRGGVGAAIDDPAASAPELGSFLAVRPQDGDSWHLGIVRRVRRNESGVEIGVETLSQRPFFVSADDGRAPLKVFLCDQPLRGEAVRVIAGAGALQVATPLFITSEGAIQKLKPLDISLSGEGFDLRVYQVL</sequence>
<dbReference type="AlphaFoldDB" id="A0A4R6E9B3"/>
<proteinExistence type="predicted"/>
<dbReference type="EMBL" id="SNVV01000004">
    <property type="protein sequence ID" value="TDN53899.1"/>
    <property type="molecule type" value="Genomic_DNA"/>
</dbReference>
<evidence type="ECO:0000313" key="2">
    <source>
        <dbReference type="Proteomes" id="UP000295129"/>
    </source>
</evidence>
<evidence type="ECO:0008006" key="3">
    <source>
        <dbReference type="Google" id="ProtNLM"/>
    </source>
</evidence>
<name>A0A4R6E9B3_9RHOO</name>
<keyword evidence="2" id="KW-1185">Reference proteome</keyword>
<organism evidence="1 2">
    <name type="scientific">Azoarcus indigens</name>
    <dbReference type="NCBI Taxonomy" id="29545"/>
    <lineage>
        <taxon>Bacteria</taxon>
        <taxon>Pseudomonadati</taxon>
        <taxon>Pseudomonadota</taxon>
        <taxon>Betaproteobacteria</taxon>
        <taxon>Rhodocyclales</taxon>
        <taxon>Zoogloeaceae</taxon>
        <taxon>Azoarcus</taxon>
    </lineage>
</organism>
<dbReference type="Proteomes" id="UP000295129">
    <property type="component" value="Unassembled WGS sequence"/>
</dbReference>
<gene>
    <name evidence="1" type="ORF">C7389_104254</name>
</gene>
<comment type="caution">
    <text evidence="1">The sequence shown here is derived from an EMBL/GenBank/DDBJ whole genome shotgun (WGS) entry which is preliminary data.</text>
</comment>
<accession>A0A4R6E9B3</accession>
<reference evidence="1 2" key="1">
    <citation type="submission" date="2019-03" db="EMBL/GenBank/DDBJ databases">
        <title>Genomic Encyclopedia of Type Strains, Phase IV (KMG-IV): sequencing the most valuable type-strain genomes for metagenomic binning, comparative biology and taxonomic classification.</title>
        <authorList>
            <person name="Goeker M."/>
        </authorList>
    </citation>
    <scope>NUCLEOTIDE SEQUENCE [LARGE SCALE GENOMIC DNA]</scope>
    <source>
        <strain evidence="1 2">DSM 12121</strain>
    </source>
</reference>